<keyword evidence="5" id="KW-0732">Signal</keyword>
<keyword evidence="2 4" id="KW-0479">Metal-binding</keyword>
<dbReference type="EMBL" id="CP097511">
    <property type="protein sequence ID" value="URE48488.1"/>
    <property type="molecule type" value="Genomic_DNA"/>
</dbReference>
<accession>A0A9E7L789</accession>
<feature type="signal peptide" evidence="5">
    <location>
        <begin position="1"/>
        <end position="20"/>
    </location>
</feature>
<proteinExistence type="inferred from homology"/>
<evidence type="ECO:0000313" key="6">
    <source>
        <dbReference type="EMBL" id="URE48488.1"/>
    </source>
</evidence>
<dbReference type="Pfam" id="PF01439">
    <property type="entry name" value="Metallothio_2"/>
    <property type="match status" value="1"/>
</dbReference>
<dbReference type="PANTHER" id="PTHR33543:SF33">
    <property type="entry name" value="METALLOTHIONEIN-LIKE PROTEIN 2B"/>
    <property type="match status" value="1"/>
</dbReference>
<evidence type="ECO:0000256" key="5">
    <source>
        <dbReference type="SAM" id="SignalP"/>
    </source>
</evidence>
<feature type="chain" id="PRO_5039337667" description="Metallothionein-like protein" evidence="5">
    <location>
        <begin position="21"/>
        <end position="134"/>
    </location>
</feature>
<organism evidence="6 7">
    <name type="scientific">Musa troglodytarum</name>
    <name type="common">fe'i banana</name>
    <dbReference type="NCBI Taxonomy" id="320322"/>
    <lineage>
        <taxon>Eukaryota</taxon>
        <taxon>Viridiplantae</taxon>
        <taxon>Streptophyta</taxon>
        <taxon>Embryophyta</taxon>
        <taxon>Tracheophyta</taxon>
        <taxon>Spermatophyta</taxon>
        <taxon>Magnoliopsida</taxon>
        <taxon>Liliopsida</taxon>
        <taxon>Zingiberales</taxon>
        <taxon>Musaceae</taxon>
        <taxon>Musa</taxon>
    </lineage>
</organism>
<evidence type="ECO:0000256" key="2">
    <source>
        <dbReference type="ARBA" id="ARBA00022723"/>
    </source>
</evidence>
<dbReference type="OrthoDB" id="785591at2759"/>
<gene>
    <name evidence="6" type="ORF">MUK42_14786</name>
</gene>
<dbReference type="InterPro" id="IPR000347">
    <property type="entry name" value="Metalthion_15p"/>
</dbReference>
<dbReference type="GO" id="GO:0046872">
    <property type="term" value="F:metal ion binding"/>
    <property type="evidence" value="ECO:0007669"/>
    <property type="project" value="UniProtKB-UniRule"/>
</dbReference>
<comment type="function">
    <text evidence="4">Metallothioneins have a high content of cysteine residues that bind various heavy metals.</text>
</comment>
<evidence type="ECO:0000256" key="4">
    <source>
        <dbReference type="RuleBase" id="RU369052"/>
    </source>
</evidence>
<sequence length="134" mass="13645">MSGREELFHLMFFMVVSLQGGSINRSSSPPPSLKPRQEELSRLDRGVQKMSCCGGNCGCTSGCKCGSGCGGCSMYPDLGGERGSTTASIINLGAMTGSESVEGFEMAAGSEGGGCNCTQCKCSGNCSCSCCGCN</sequence>
<evidence type="ECO:0000256" key="1">
    <source>
        <dbReference type="ARBA" id="ARBA00005802"/>
    </source>
</evidence>
<evidence type="ECO:0000256" key="3">
    <source>
        <dbReference type="ARBA" id="ARBA00022851"/>
    </source>
</evidence>
<keyword evidence="7" id="KW-1185">Reference proteome</keyword>
<protein>
    <recommendedName>
        <fullName evidence="4">Metallothionein-like protein</fullName>
    </recommendedName>
</protein>
<dbReference type="Proteomes" id="UP001055439">
    <property type="component" value="Chromosome 9"/>
</dbReference>
<keyword evidence="3 4" id="KW-0480">Metal-thiolate cluster</keyword>
<dbReference type="AlphaFoldDB" id="A0A9E7L789"/>
<evidence type="ECO:0000313" key="7">
    <source>
        <dbReference type="Proteomes" id="UP001055439"/>
    </source>
</evidence>
<reference evidence="6" key="1">
    <citation type="submission" date="2022-05" db="EMBL/GenBank/DDBJ databases">
        <title>The Musa troglodytarum L. genome provides insights into the mechanism of non-climacteric behaviour and enrichment of carotenoids.</title>
        <authorList>
            <person name="Wang J."/>
        </authorList>
    </citation>
    <scope>NUCLEOTIDE SEQUENCE</scope>
    <source>
        <tissue evidence="6">Leaf</tissue>
    </source>
</reference>
<name>A0A9E7L789_9LILI</name>
<dbReference type="PANTHER" id="PTHR33543">
    <property type="entry name" value="METALLOTHIONEIN-LIKE PROTEIN 2A"/>
    <property type="match status" value="1"/>
</dbReference>
<comment type="similarity">
    <text evidence="1 4">Belongs to the metallothionein superfamily. Type 15 family.</text>
</comment>